<dbReference type="Proteomes" id="UP000790347">
    <property type="component" value="Unassembled WGS sequence"/>
</dbReference>
<dbReference type="Pfam" id="PF12697">
    <property type="entry name" value="Abhydrolase_6"/>
    <property type="match status" value="1"/>
</dbReference>
<gene>
    <name evidence="2" type="ORF">DERF_010961</name>
</gene>
<sequence length="365" mass="42948">MLLQSSCCWNAARLFTTIFSRKLTNQVININAHHVRERQVRVCKRFGKNSWLLRPWFLRYIPHDGYPVNIRYVDTSPDDDNSRPVILLLHGTPGSYYDYFRFIADFGDRYRCIAPNFPDFTHTIRTGGCFWHSAEEKSEFIADLLADLNIKRVHCLVAHSLSAYAASYLWLYSNQQPYFDLDSLCLISPVGRFSFRWRQRVRMRLLSQACRLLYLRKMMMPSSSSTTWLLQGQHIPRTSILGNRHLAMWKALTENLSNYDSYHLRLRVLSGNLQIPTLFIYSSNDKLYPAIVYHNQLYELQVEGDEFDRYEHYENRLVQTAAIDRSDSWIRVVDFSGGGHYLHNTHTHLIHSYIDELLNRVNIAH</sequence>
<dbReference type="InterPro" id="IPR000073">
    <property type="entry name" value="AB_hydrolase_1"/>
</dbReference>
<reference evidence="2" key="2">
    <citation type="journal article" date="2022" name="Res Sq">
        <title>Comparative Genomics Reveals Insights into the Divergent Evolution of Astigmatic Mites and Household Pest Adaptations.</title>
        <authorList>
            <person name="Xiong Q."/>
            <person name="Wan A.T.-Y."/>
            <person name="Liu X.-Y."/>
            <person name="Fung C.S.-H."/>
            <person name="Xiao X."/>
            <person name="Malainual N."/>
            <person name="Hou J."/>
            <person name="Wang L."/>
            <person name="Wang M."/>
            <person name="Yang K."/>
            <person name="Cui Y."/>
            <person name="Leung E."/>
            <person name="Nong W."/>
            <person name="Shin S.-K."/>
            <person name="Au S."/>
            <person name="Jeong K.Y."/>
            <person name="Chew F.T."/>
            <person name="Hui J."/>
            <person name="Leung T.F."/>
            <person name="Tungtrongchitr A."/>
            <person name="Zhong N."/>
            <person name="Liu Z."/>
            <person name="Tsui S."/>
        </authorList>
    </citation>
    <scope>NUCLEOTIDE SEQUENCE</scope>
    <source>
        <strain evidence="2">Derf</strain>
        <tissue evidence="2">Whole organism</tissue>
    </source>
</reference>
<name>A0A922HRZ3_DERFA</name>
<proteinExistence type="predicted"/>
<evidence type="ECO:0000313" key="2">
    <source>
        <dbReference type="EMBL" id="KAH9506220.1"/>
    </source>
</evidence>
<feature type="domain" description="AB hydrolase-1" evidence="1">
    <location>
        <begin position="86"/>
        <end position="343"/>
    </location>
</feature>
<dbReference type="PANTHER" id="PTHR47533:SF4">
    <property type="entry name" value="AB HYDROLASE-1 DOMAIN-CONTAINING PROTEIN"/>
    <property type="match status" value="1"/>
</dbReference>
<dbReference type="InterPro" id="IPR029058">
    <property type="entry name" value="AB_hydrolase_fold"/>
</dbReference>
<protein>
    <recommendedName>
        <fullName evidence="1">AB hydrolase-1 domain-containing protein</fullName>
    </recommendedName>
</protein>
<reference evidence="2" key="1">
    <citation type="submission" date="2013-05" db="EMBL/GenBank/DDBJ databases">
        <authorList>
            <person name="Yim A.K.Y."/>
            <person name="Chan T.F."/>
            <person name="Ji K.M."/>
            <person name="Liu X.Y."/>
            <person name="Zhou J.W."/>
            <person name="Li R.Q."/>
            <person name="Yang K.Y."/>
            <person name="Li J."/>
            <person name="Li M."/>
            <person name="Law P.T.W."/>
            <person name="Wu Y.L."/>
            <person name="Cai Z.L."/>
            <person name="Qin H."/>
            <person name="Bao Y."/>
            <person name="Leung R.K.K."/>
            <person name="Ng P.K.S."/>
            <person name="Zou J."/>
            <person name="Zhong X.J."/>
            <person name="Ran P.X."/>
            <person name="Zhong N.S."/>
            <person name="Liu Z.G."/>
            <person name="Tsui S.K.W."/>
        </authorList>
    </citation>
    <scope>NUCLEOTIDE SEQUENCE</scope>
    <source>
        <strain evidence="2">Derf</strain>
        <tissue evidence="2">Whole organism</tissue>
    </source>
</reference>
<organism evidence="2 3">
    <name type="scientific">Dermatophagoides farinae</name>
    <name type="common">American house dust mite</name>
    <dbReference type="NCBI Taxonomy" id="6954"/>
    <lineage>
        <taxon>Eukaryota</taxon>
        <taxon>Metazoa</taxon>
        <taxon>Ecdysozoa</taxon>
        <taxon>Arthropoda</taxon>
        <taxon>Chelicerata</taxon>
        <taxon>Arachnida</taxon>
        <taxon>Acari</taxon>
        <taxon>Acariformes</taxon>
        <taxon>Sarcoptiformes</taxon>
        <taxon>Astigmata</taxon>
        <taxon>Psoroptidia</taxon>
        <taxon>Analgoidea</taxon>
        <taxon>Pyroglyphidae</taxon>
        <taxon>Dermatophagoidinae</taxon>
        <taxon>Dermatophagoides</taxon>
    </lineage>
</organism>
<dbReference type="EMBL" id="ASGP02000005">
    <property type="protein sequence ID" value="KAH9506220.1"/>
    <property type="molecule type" value="Genomic_DNA"/>
</dbReference>
<evidence type="ECO:0000313" key="3">
    <source>
        <dbReference type="Proteomes" id="UP000790347"/>
    </source>
</evidence>
<accession>A0A922HRZ3</accession>
<evidence type="ECO:0000259" key="1">
    <source>
        <dbReference type="Pfam" id="PF12697"/>
    </source>
</evidence>
<dbReference type="SUPFAM" id="SSF53474">
    <property type="entry name" value="alpha/beta-Hydrolases"/>
    <property type="match status" value="1"/>
</dbReference>
<dbReference type="AlphaFoldDB" id="A0A922HRZ3"/>
<dbReference type="Gene3D" id="3.40.50.1820">
    <property type="entry name" value="alpha/beta hydrolase"/>
    <property type="match status" value="1"/>
</dbReference>
<comment type="caution">
    <text evidence="2">The sequence shown here is derived from an EMBL/GenBank/DDBJ whole genome shotgun (WGS) entry which is preliminary data.</text>
</comment>
<dbReference type="PANTHER" id="PTHR47533">
    <property type="entry name" value="PROTEIN CBG21859"/>
    <property type="match status" value="1"/>
</dbReference>
<keyword evidence="3" id="KW-1185">Reference proteome</keyword>